<proteinExistence type="predicted"/>
<reference evidence="1" key="1">
    <citation type="submission" date="2022-11" db="EMBL/GenBank/DDBJ databases">
        <authorList>
            <person name="Morgan W.R."/>
            <person name="Tartar A."/>
        </authorList>
    </citation>
    <scope>NUCLEOTIDE SEQUENCE</scope>
    <source>
        <strain evidence="1">ARSEF 373</strain>
    </source>
</reference>
<reference evidence="1" key="2">
    <citation type="journal article" date="2023" name="Microbiol Resour">
        <title>Decontamination and Annotation of the Draft Genome Sequence of the Oomycete Lagenidium giganteum ARSEF 373.</title>
        <authorList>
            <person name="Morgan W.R."/>
            <person name="Tartar A."/>
        </authorList>
    </citation>
    <scope>NUCLEOTIDE SEQUENCE</scope>
    <source>
        <strain evidence="1">ARSEF 373</strain>
    </source>
</reference>
<keyword evidence="2" id="KW-1185">Reference proteome</keyword>
<gene>
    <name evidence="1" type="ORF">N0F65_010201</name>
</gene>
<evidence type="ECO:0000313" key="1">
    <source>
        <dbReference type="EMBL" id="DAZ93706.1"/>
    </source>
</evidence>
<evidence type="ECO:0000313" key="2">
    <source>
        <dbReference type="Proteomes" id="UP001146120"/>
    </source>
</evidence>
<dbReference type="EMBL" id="DAKRPA010000297">
    <property type="protein sequence ID" value="DAZ93706.1"/>
    <property type="molecule type" value="Genomic_DNA"/>
</dbReference>
<accession>A0AAV2YHW3</accession>
<organism evidence="1 2">
    <name type="scientific">Lagenidium giganteum</name>
    <dbReference type="NCBI Taxonomy" id="4803"/>
    <lineage>
        <taxon>Eukaryota</taxon>
        <taxon>Sar</taxon>
        <taxon>Stramenopiles</taxon>
        <taxon>Oomycota</taxon>
        <taxon>Peronosporomycetes</taxon>
        <taxon>Pythiales</taxon>
        <taxon>Pythiaceae</taxon>
    </lineage>
</organism>
<dbReference type="Proteomes" id="UP001146120">
    <property type="component" value="Unassembled WGS sequence"/>
</dbReference>
<protein>
    <submittedName>
        <fullName evidence="1">Uncharacterized protein</fullName>
    </submittedName>
</protein>
<name>A0AAV2YHW3_9STRA</name>
<dbReference type="AlphaFoldDB" id="A0AAV2YHW3"/>
<sequence>MELVLAFRELQCVRFPTPPAVLMALYSGRL</sequence>
<comment type="caution">
    <text evidence="1">The sequence shown here is derived from an EMBL/GenBank/DDBJ whole genome shotgun (WGS) entry which is preliminary data.</text>
</comment>